<dbReference type="SUPFAM" id="SSF69318">
    <property type="entry name" value="Integrin alpha N-terminal domain"/>
    <property type="match status" value="1"/>
</dbReference>
<dbReference type="GO" id="GO:0005576">
    <property type="term" value="C:extracellular region"/>
    <property type="evidence" value="ECO:0007669"/>
    <property type="project" value="UniProtKB-SubCell"/>
</dbReference>
<evidence type="ECO:0000256" key="3">
    <source>
        <dbReference type="ARBA" id="ARBA00023026"/>
    </source>
</evidence>
<dbReference type="RefSeq" id="WP_071488559.1">
    <property type="nucleotide sequence ID" value="NZ_LT629708.1"/>
</dbReference>
<dbReference type="InterPro" id="IPR003284">
    <property type="entry name" value="Sal_SpvB"/>
</dbReference>
<feature type="domain" description="Insecticide toxin TcdB middle/C-terminal" evidence="4">
    <location>
        <begin position="866"/>
        <end position="1019"/>
    </location>
</feature>
<proteinExistence type="predicted"/>
<evidence type="ECO:0000313" key="6">
    <source>
        <dbReference type="EMBL" id="OIN11246.1"/>
    </source>
</evidence>
<evidence type="ECO:0000256" key="1">
    <source>
        <dbReference type="ARBA" id="ARBA00004613"/>
    </source>
</evidence>
<dbReference type="InterPro" id="IPR022045">
    <property type="entry name" value="TcdB_toxin_mid/N"/>
</dbReference>
<evidence type="ECO:0000313" key="9">
    <source>
        <dbReference type="Proteomes" id="UP000182654"/>
    </source>
</evidence>
<keyword evidence="3" id="KW-0843">Virulence</keyword>
<dbReference type="GO" id="GO:0005737">
    <property type="term" value="C:cytoplasm"/>
    <property type="evidence" value="ECO:0007669"/>
    <property type="project" value="InterPro"/>
</dbReference>
<dbReference type="InterPro" id="IPR028994">
    <property type="entry name" value="Integrin_alpha_N"/>
</dbReference>
<dbReference type="PRINTS" id="PR01341">
    <property type="entry name" value="SALSPVBPROT"/>
</dbReference>
<reference evidence="7 9" key="2">
    <citation type="submission" date="2016-10" db="EMBL/GenBank/DDBJ databases">
        <authorList>
            <person name="Varghese N."/>
            <person name="Submissions S."/>
        </authorList>
    </citation>
    <scope>NUCLEOTIDE SEQUENCE [LARGE SCALE GENOMIC DNA]</scope>
    <source>
        <strain evidence="7 9">BS2774</strain>
    </source>
</reference>
<dbReference type="EMBL" id="MDGK01000015">
    <property type="protein sequence ID" value="OIN11246.1"/>
    <property type="molecule type" value="Genomic_DNA"/>
</dbReference>
<evidence type="ECO:0000259" key="4">
    <source>
        <dbReference type="Pfam" id="PF12255"/>
    </source>
</evidence>
<dbReference type="EMBL" id="LT629708">
    <property type="protein sequence ID" value="SDP72326.1"/>
    <property type="molecule type" value="Genomic_DNA"/>
</dbReference>
<evidence type="ECO:0000259" key="5">
    <source>
        <dbReference type="Pfam" id="PF12256"/>
    </source>
</evidence>
<dbReference type="Pfam" id="PF12256">
    <property type="entry name" value="TcdB_toxin_midN"/>
    <property type="match status" value="1"/>
</dbReference>
<keyword evidence="2" id="KW-0964">Secreted</keyword>
<comment type="subcellular location">
    <subcellularLocation>
        <location evidence="1">Secreted</location>
    </subcellularLocation>
</comment>
<gene>
    <name evidence="6" type="ORF">BFN10_03935</name>
    <name evidence="7" type="ORF">SAMN04490184_4553</name>
</gene>
<evidence type="ECO:0000256" key="2">
    <source>
        <dbReference type="ARBA" id="ARBA00022525"/>
    </source>
</evidence>
<dbReference type="PANTHER" id="PTHR32305">
    <property type="match status" value="1"/>
</dbReference>
<evidence type="ECO:0000313" key="7">
    <source>
        <dbReference type="EMBL" id="SDP72326.1"/>
    </source>
</evidence>
<keyword evidence="9" id="KW-1185">Reference proteome</keyword>
<dbReference type="Proteomes" id="UP000181686">
    <property type="component" value="Unassembled WGS sequence"/>
</dbReference>
<reference evidence="6 8" key="1">
    <citation type="submission" date="2016-08" db="EMBL/GenBank/DDBJ databases">
        <title>Draft genome sequence of the type strain of Pseudomonas extremorientalis LMG 19695T isolated from drinking water reservoir.</title>
        <authorList>
            <person name="Tambong J.T."/>
        </authorList>
    </citation>
    <scope>NUCLEOTIDE SEQUENCE [LARGE SCALE GENOMIC DNA]</scope>
    <source>
        <strain evidence="6 8">LMG 19695</strain>
    </source>
</reference>
<accession>A0A1H0V2N7</accession>
<feature type="domain" description="Insecticide toxin TcdB middle/N-terminal" evidence="5">
    <location>
        <begin position="658"/>
        <end position="818"/>
    </location>
</feature>
<dbReference type="Pfam" id="PF03534">
    <property type="entry name" value="SpvB"/>
    <property type="match status" value="1"/>
</dbReference>
<dbReference type="Pfam" id="PF12255">
    <property type="entry name" value="TcdB_toxin_midC"/>
    <property type="match status" value="1"/>
</dbReference>
<dbReference type="InterPro" id="IPR022385">
    <property type="entry name" value="Rhs_assc_core"/>
</dbReference>
<name>A0A1H0V2N7_9PSED</name>
<organism evidence="6 8">
    <name type="scientific">Pseudomonas extremorientalis</name>
    <dbReference type="NCBI Taxonomy" id="169669"/>
    <lineage>
        <taxon>Bacteria</taxon>
        <taxon>Pseudomonadati</taxon>
        <taxon>Pseudomonadota</taxon>
        <taxon>Gammaproteobacteria</taxon>
        <taxon>Pseudomonadales</taxon>
        <taxon>Pseudomonadaceae</taxon>
        <taxon>Pseudomonas</taxon>
    </lineage>
</organism>
<dbReference type="PANTHER" id="PTHR32305:SF15">
    <property type="entry name" value="PROTEIN RHSA-RELATED"/>
    <property type="match status" value="1"/>
</dbReference>
<dbReference type="Gene3D" id="2.180.10.10">
    <property type="entry name" value="RHS repeat-associated core"/>
    <property type="match status" value="1"/>
</dbReference>
<dbReference type="InterPro" id="IPR050708">
    <property type="entry name" value="T6SS_VgrG/RHS"/>
</dbReference>
<dbReference type="Proteomes" id="UP000182654">
    <property type="component" value="Chromosome I"/>
</dbReference>
<evidence type="ECO:0000313" key="8">
    <source>
        <dbReference type="Proteomes" id="UP000181686"/>
    </source>
</evidence>
<protein>
    <submittedName>
        <fullName evidence="7">RHS repeat-associated core domain-containing protein</fullName>
    </submittedName>
</protein>
<dbReference type="InterPro" id="IPR022044">
    <property type="entry name" value="TcdB_toxin_mid/C"/>
</dbReference>
<dbReference type="NCBIfam" id="TIGR03696">
    <property type="entry name" value="Rhs_assc_core"/>
    <property type="match status" value="1"/>
</dbReference>
<sequence length="2405" mass="270731">MNHDDSLNIIPPSLPKGGGAIRSLGDGLGAVGARGTASYALPLPISPGRGFAPDLALSYSSDAGNSDFGMGWSKTVNAISRRTSPGVPTYTDEDSFLGPDGEVLMPERDDREGQLVQRTETHYRGLDVGSHQVTRYWPRIEGAFALIERWTSNADQTMFWLVHTADGGLHMYGKTAESRLACPDDETHVAAWLIHETVDPHGQHLAYEYKRDTDPPGPDQPRDGRAQRYLSTVYYGNAQGHRHLYAWKVAGWANVPWHFHLVFDYGERSCGIEAVPAYAGTEHWTARTDAYSDYRYGFELRTQRLCHQVLMFHNFAQLGPEPVLVQRLLFEYRPTALGYSHLSAAHSQACDGNGVLHSRPPIEFTYQAFSPVEDVAGYQPFDAMPGLNDGDRYHLFDLRGEGMAGILYCSDKSWYYRAPKRAEVPTHLDEVIYDEWRELERIPVADSTKPVQQFLADLTGDGTPDWIIANPGWSGFFTYQPDGRWHQFISLKALPNEFFHPQAQLADLMGAGLQDLAMIGPRSVRFYASGRAEGYRAAQEVAHSIDEDRLPLFSRANDRLVAFCDVLGSGQQHLIEVRHDQLKCWPNLGRGRFGKGFVWCKLPFTYDEFDASRVLLADFDGSGAVDLVFLRPDCALIYMNRGGNGFDEVPLRLPWPPGVNYDRFCQVSAADLQGQGYSSLVLTVPHMSPRHWRYDLVHAKPYLLCGTNNNLGAAATVVYRSSAQEWLDEKKYLQARDQPAVCHLPFALPLVSVQIQHDEITGNQLTQRFSYRKAFYDGVEREFRGFALQLSSDCEEQAHGQREEGYSAPVLRKTWFHVGRVLNPPTQDYFDGDSNAIDLKGTLYSYYHEADDCDQLVIPDAKEQAQLCNALVGQVLRSELFDFGDEDGTPYSVEQHRYLLRRLQRPTGGKHAPYHVLHVLPVEIITYRYERESTDPVCQKTLNLQWDAFGNPTNSVTVHYARRLTALSDPACQSDPHMLAPQKRWWCDAHDDAQQRYYLTQTRAQFIHLTQPDAWRLGLPYVQRTDAMVLVKGAGPKGLMPQDITYEYFTSDSADNPLNDSIQRQLVGQSLQRYRKLPGNTPWPDGQAGFEALPDYVETAELDQSALRAYDLLKNEHGDMPFDLEARLTEIGYRRMPWLLGPQLEPELLWSIRRGFYTYAPLSGFHQVLTVRQTQAHGVTLLGYDPHQCLNTSVTLPDGCKTQVEKIDYRLMQPARILDPNQNSQEVLHDAFGEVLATSFYGVERGEAVGFDPVDDYQRPQDDSPAHAIEAPEQALQGAATAYFENRFSWMGRIPEVDRLDLVWFNECVKQGDLLPSGHIRAGAHAFLPTQDLTPARQRLRALLVNVRREPVHGVLLQADNYPTAPDRQIRMTIRYWDGFGRPLQTKHKVDDGYAYQVQSDGTLALDSESKPITLPDVPRWRVSERVEYNNKGLTVRVYRPYFASDWHCINDASFSQHGDYDTQRYDPLGRLTNTILAKEGYLRRQTYHCWHTTHEDENDTYEEVRAARAQAGVTPSFNPKVHTQTPDLTVIEPRGLACRAVAYCRSDPQGAADLRVTRTLYNKAGLAVAQWDPRLHLLHEGDPTVPANLATAYSLGGQVLSTQSVDAGWRVHVFGEAGQNVYSQDGRGTQREVEFDELIRLLAVFEQGLCTERFTYARAEPVHADSNLCGQVIRQDDTAGTRHFNEYAMGGTVLDHVQHFLKTLDMPDWPEPLHLRDALLEPGEGLRTQVYLDALGGVLQQIDVAGNHQGSRYTVDGQLREAWLRLKGASAQTTLVSAIVYDAHGKIERKTLGNGVVRQFDYCPLDGRLRQLSSYRGSGALLQDLHYEYEPGGNIVSIEDTTLAVRFFNNQRVDPISCYHHDSIGQLVRATGFEAGSLRQGPNHVADPLAIANYCQTYRYDRGGNLLELIHQGPQSHGRILKAAPFSNRCLPESQGVSLTQADFDDEFDSNGNLLRLEGRPLNWDQRNQLLRVEPVVRESTDNDSERYAYDANGMRRRKVRIAHTRARAVTTETRYLPGLEIRNVHGNVLHVITVGEVQVLHWETARPKRVANDQYRYNLDSHLGSWLVELDAMAKVVSHESYHPYGTTALRKRGDSSEKSYRTLGYSGKEKDATGLYYYGFRYYMPALQRWINPDPAQAIDGLNLYRMVRNNPILLRDNDGLAPTNKADEELAPSGPAPSLLKRLLPAWWKNTATSSSPPEESTGDTSNVYLHVPENGGVPTVNVLVNRRTFEDGSHRITYVGANPDGSEEQESAVNGYLDYVVRGGLGERVVDIHTFVAKPEGKGYGSLLLLELADDAEKQSIQRIAASSVAKNATGFYLLAGFHPSRGGHDILEEVIPGPIDFGVNAFSDVSGEDGLTPLERFGHKWQMARNSSANWEGEAAFIKEQAKLSTMKRRYFKRL</sequence>